<evidence type="ECO:0000313" key="2">
    <source>
        <dbReference type="Proteomes" id="UP000316213"/>
    </source>
</evidence>
<dbReference type="AlphaFoldDB" id="A0A5C6A6A5"/>
<gene>
    <name evidence="1" type="ORF">Pla100_31530</name>
</gene>
<sequence>MHHFNFMKLLRLSILVCVITSIVGCGKPEAVNVTENADQNAIDEYNRLNQAAQESMTNDE</sequence>
<comment type="caution">
    <text evidence="1">The sequence shown here is derived from an EMBL/GenBank/DDBJ whole genome shotgun (WGS) entry which is preliminary data.</text>
</comment>
<keyword evidence="2" id="KW-1185">Reference proteome</keyword>
<name>A0A5C6A6A5_9BACT</name>
<accession>A0A5C6A6A5</accession>
<evidence type="ECO:0000313" key="1">
    <source>
        <dbReference type="EMBL" id="TWT95512.1"/>
    </source>
</evidence>
<dbReference type="EMBL" id="SJPM01000006">
    <property type="protein sequence ID" value="TWT95512.1"/>
    <property type="molecule type" value="Genomic_DNA"/>
</dbReference>
<reference evidence="1 2" key="1">
    <citation type="submission" date="2019-02" db="EMBL/GenBank/DDBJ databases">
        <title>Deep-cultivation of Planctomycetes and their phenomic and genomic characterization uncovers novel biology.</title>
        <authorList>
            <person name="Wiegand S."/>
            <person name="Jogler M."/>
            <person name="Boedeker C."/>
            <person name="Pinto D."/>
            <person name="Vollmers J."/>
            <person name="Rivas-Marin E."/>
            <person name="Kohn T."/>
            <person name="Peeters S.H."/>
            <person name="Heuer A."/>
            <person name="Rast P."/>
            <person name="Oberbeckmann S."/>
            <person name="Bunk B."/>
            <person name="Jeske O."/>
            <person name="Meyerdierks A."/>
            <person name="Storesund J.E."/>
            <person name="Kallscheuer N."/>
            <person name="Luecker S."/>
            <person name="Lage O.M."/>
            <person name="Pohl T."/>
            <person name="Merkel B.J."/>
            <person name="Hornburger P."/>
            <person name="Mueller R.-W."/>
            <person name="Bruemmer F."/>
            <person name="Labrenz M."/>
            <person name="Spormann A.M."/>
            <person name="Op Den Camp H."/>
            <person name="Overmann J."/>
            <person name="Amann R."/>
            <person name="Jetten M.S.M."/>
            <person name="Mascher T."/>
            <person name="Medema M.H."/>
            <person name="Devos D.P."/>
            <person name="Kaster A.-K."/>
            <person name="Ovreas L."/>
            <person name="Rohde M."/>
            <person name="Galperin M.Y."/>
            <person name="Jogler C."/>
        </authorList>
    </citation>
    <scope>NUCLEOTIDE SEQUENCE [LARGE SCALE GENOMIC DNA]</scope>
    <source>
        <strain evidence="1 2">Pla100</strain>
    </source>
</reference>
<dbReference type="Proteomes" id="UP000316213">
    <property type="component" value="Unassembled WGS sequence"/>
</dbReference>
<protein>
    <submittedName>
        <fullName evidence="1">Uncharacterized protein</fullName>
    </submittedName>
</protein>
<organism evidence="1 2">
    <name type="scientific">Neorhodopirellula pilleata</name>
    <dbReference type="NCBI Taxonomy" id="2714738"/>
    <lineage>
        <taxon>Bacteria</taxon>
        <taxon>Pseudomonadati</taxon>
        <taxon>Planctomycetota</taxon>
        <taxon>Planctomycetia</taxon>
        <taxon>Pirellulales</taxon>
        <taxon>Pirellulaceae</taxon>
        <taxon>Neorhodopirellula</taxon>
    </lineage>
</organism>
<proteinExistence type="predicted"/>